<proteinExistence type="inferred from homology"/>
<dbReference type="Pfam" id="PF07575">
    <property type="entry name" value="Nucleopor_Nup85"/>
    <property type="match status" value="1"/>
</dbReference>
<evidence type="ECO:0000256" key="1">
    <source>
        <dbReference type="ARBA" id="ARBA00004567"/>
    </source>
</evidence>
<evidence type="ECO:0000256" key="8">
    <source>
        <dbReference type="ARBA" id="ARBA00023242"/>
    </source>
</evidence>
<dbReference type="GO" id="GO:0031080">
    <property type="term" value="C:nuclear pore outer ring"/>
    <property type="evidence" value="ECO:0007669"/>
    <property type="project" value="TreeGrafter"/>
</dbReference>
<keyword evidence="4 9" id="KW-0509">mRNA transport</keyword>
<feature type="region of interest" description="Disordered" evidence="10">
    <location>
        <begin position="699"/>
        <end position="718"/>
    </location>
</feature>
<keyword evidence="7 9" id="KW-0906">Nuclear pore complex</keyword>
<evidence type="ECO:0000256" key="5">
    <source>
        <dbReference type="ARBA" id="ARBA00022927"/>
    </source>
</evidence>
<evidence type="ECO:0000256" key="2">
    <source>
        <dbReference type="ARBA" id="ARBA00005573"/>
    </source>
</evidence>
<evidence type="ECO:0000313" key="11">
    <source>
        <dbReference type="EMBL" id="KKY18072.1"/>
    </source>
</evidence>
<keyword evidence="8 9" id="KW-0539">Nucleus</keyword>
<dbReference type="GO" id="GO:0031965">
    <property type="term" value="C:nuclear membrane"/>
    <property type="evidence" value="ECO:0007669"/>
    <property type="project" value="UniProtKB-UniRule"/>
</dbReference>
<evidence type="ECO:0000256" key="4">
    <source>
        <dbReference type="ARBA" id="ARBA00022816"/>
    </source>
</evidence>
<comment type="subcellular location">
    <subcellularLocation>
        <location evidence="1 9">Nucleus</location>
        <location evidence="1 9">Nuclear pore complex</location>
    </subcellularLocation>
</comment>
<dbReference type="OrthoDB" id="5422384at2759"/>
<evidence type="ECO:0000256" key="10">
    <source>
        <dbReference type="SAM" id="MobiDB-lite"/>
    </source>
</evidence>
<evidence type="ECO:0000256" key="6">
    <source>
        <dbReference type="ARBA" id="ARBA00023010"/>
    </source>
</evidence>
<dbReference type="EMBL" id="LCWF01000133">
    <property type="protein sequence ID" value="KKY18072.1"/>
    <property type="molecule type" value="Genomic_DNA"/>
</dbReference>
<dbReference type="GO" id="GO:0045893">
    <property type="term" value="P:positive regulation of DNA-templated transcription"/>
    <property type="evidence" value="ECO:0007669"/>
    <property type="project" value="TreeGrafter"/>
</dbReference>
<gene>
    <name evidence="11" type="ORF">UCRPC4_g05276</name>
</gene>
<reference evidence="11 12" key="2">
    <citation type="submission" date="2015-05" db="EMBL/GenBank/DDBJ databases">
        <authorList>
            <person name="Morales-Cruz A."/>
            <person name="Amrine K.C."/>
            <person name="Cantu D."/>
        </authorList>
    </citation>
    <scope>NUCLEOTIDE SEQUENCE [LARGE SCALE GENOMIC DNA]</scope>
    <source>
        <strain evidence="11">UCRPC4</strain>
    </source>
</reference>
<comment type="caution">
    <text evidence="11">The sequence shown here is derived from an EMBL/GenBank/DDBJ whole genome shotgun (WGS) entry which is preliminary data.</text>
</comment>
<evidence type="ECO:0000256" key="7">
    <source>
        <dbReference type="ARBA" id="ARBA00023132"/>
    </source>
</evidence>
<evidence type="ECO:0000313" key="12">
    <source>
        <dbReference type="Proteomes" id="UP000053317"/>
    </source>
</evidence>
<evidence type="ECO:0000256" key="3">
    <source>
        <dbReference type="ARBA" id="ARBA00022448"/>
    </source>
</evidence>
<keyword evidence="6 9" id="KW-0811">Translocation</keyword>
<organism evidence="11 12">
    <name type="scientific">Phaeomoniella chlamydospora</name>
    <name type="common">Phaeoacremonium chlamydosporum</name>
    <dbReference type="NCBI Taxonomy" id="158046"/>
    <lineage>
        <taxon>Eukaryota</taxon>
        <taxon>Fungi</taxon>
        <taxon>Dikarya</taxon>
        <taxon>Ascomycota</taxon>
        <taxon>Pezizomycotina</taxon>
        <taxon>Eurotiomycetes</taxon>
        <taxon>Chaetothyriomycetidae</taxon>
        <taxon>Phaeomoniellales</taxon>
        <taxon>Phaeomoniellaceae</taxon>
        <taxon>Phaeomoniella</taxon>
    </lineage>
</organism>
<comment type="similarity">
    <text evidence="2 9">Belongs to the nucleoporin Nup85 family.</text>
</comment>
<feature type="compositionally biased region" description="Low complexity" evidence="10">
    <location>
        <begin position="700"/>
        <end position="718"/>
    </location>
</feature>
<protein>
    <recommendedName>
        <fullName evidence="9">Nuclear pore complex protein Nup85</fullName>
    </recommendedName>
</protein>
<name>A0A0G2E4X6_PHACM</name>
<sequence>MAIIPFTAPQPVSMPQVLLDWLEKHHISVDGALNVVRSAEPNCTAHELFWETILGLLIRGKLKEIIQLFNQADFRHADTALDDGEEEPGYHGAQLQSIQGVVSRARQILETSPAMRHGNWQVNDSDWSMFRKKVESELEYLADAAEGPGHDEEDSSSSFQAENFGIRDTARSLSESARRAQSNVPWTVYENLKIFYRVLLGSSAEIIAQSQDWLEATLALAVWWDGTQDENIASWSLSVSRQSVRPTGVPEDPYLSRLSAAFLSVTDPEVADSFQINTLSPTEVALASVLQGCVEGVIGILKSWSLVIASAVAEIGAISGWVSPTLKSNAAPSGLDDQDLMVLSYGQDLKGISKDDILRKYSEELFEKEEMIDHGELKEGWELAIIVATRLNDRDLAKQTISHLLDELHLDSQDRMDKLVILCTDLGLEDQARSVSERFADHLVSTTTLYGPAMICFARAHSTNKLRTLISLLVSYSLVSSVAYPLDSELDPSLSALLHNPKAILSNIAEIDPEAASLLQFHLTGYAALRKYYSLRDAQYLPQSSRPSTLRQLARTRLAAKYLIAVINSAADSIYGGLYDPQRESAIQVDGLLTLLGEATSLLAHNNGKPIFDKSQIFDLLRATEDLQTCLNSRVYSACEECLKATIRNATSSNQETSSNVPLPPNPMDMLKKSVSSGSGSNLSFSMMGSEMLSAGNSNLLGSDDSGTGSTGSGVLIGSSTQNEGDKYKIINRGWDWRTKFAKQQDVNVGNELVNFLRRELAVELSLAGLRN</sequence>
<dbReference type="GO" id="GO:0006406">
    <property type="term" value="P:mRNA export from nucleus"/>
    <property type="evidence" value="ECO:0007669"/>
    <property type="project" value="TreeGrafter"/>
</dbReference>
<evidence type="ECO:0000256" key="9">
    <source>
        <dbReference type="RuleBase" id="RU365073"/>
    </source>
</evidence>
<dbReference type="PANTHER" id="PTHR13373">
    <property type="entry name" value="FROUNT PROTEIN-RELATED"/>
    <property type="match status" value="1"/>
</dbReference>
<feature type="region of interest" description="Disordered" evidence="10">
    <location>
        <begin position="653"/>
        <end position="677"/>
    </location>
</feature>
<keyword evidence="12" id="KW-1185">Reference proteome</keyword>
<dbReference type="PANTHER" id="PTHR13373:SF21">
    <property type="entry name" value="NUCLEAR PORE COMPLEX PROTEIN NUP85"/>
    <property type="match status" value="1"/>
</dbReference>
<dbReference type="AlphaFoldDB" id="A0A0G2E4X6"/>
<dbReference type="Proteomes" id="UP000053317">
    <property type="component" value="Unassembled WGS sequence"/>
</dbReference>
<keyword evidence="3 9" id="KW-0813">Transport</keyword>
<dbReference type="GO" id="GO:0017056">
    <property type="term" value="F:structural constituent of nuclear pore"/>
    <property type="evidence" value="ECO:0007669"/>
    <property type="project" value="TreeGrafter"/>
</dbReference>
<reference evidence="11 12" key="1">
    <citation type="submission" date="2015-05" db="EMBL/GenBank/DDBJ databases">
        <title>Distinctive expansion of gene families associated with plant cell wall degradation and secondary metabolism in the genomes of grapevine trunk pathogens.</title>
        <authorList>
            <person name="Lawrence D.P."/>
            <person name="Travadon R."/>
            <person name="Rolshausen P.E."/>
            <person name="Baumgartner K."/>
        </authorList>
    </citation>
    <scope>NUCLEOTIDE SEQUENCE [LARGE SCALE GENOMIC DNA]</scope>
    <source>
        <strain evidence="11">UCRPC4</strain>
    </source>
</reference>
<accession>A0A0G2E4X6</accession>
<comment type="function">
    <text evidence="9">Functions as a component of the nuclear pore complex (NPC).</text>
</comment>
<keyword evidence="5 9" id="KW-0653">Protein transport</keyword>
<keyword evidence="9" id="KW-0472">Membrane</keyword>
<dbReference type="GO" id="GO:0006606">
    <property type="term" value="P:protein import into nucleus"/>
    <property type="evidence" value="ECO:0007669"/>
    <property type="project" value="TreeGrafter"/>
</dbReference>
<dbReference type="InterPro" id="IPR011502">
    <property type="entry name" value="Nucleoporin_Nup85"/>
</dbReference>
<comment type="subunit">
    <text evidence="9">Component of the nuclear pore complex (NPC).</text>
</comment>